<reference evidence="2 3" key="1">
    <citation type="submission" date="2020-08" db="EMBL/GenBank/DDBJ databases">
        <title>Genomic Encyclopedia of Type Strains, Phase IV (KMG-IV): sequencing the most valuable type-strain genomes for metagenomic binning, comparative biology and taxonomic classification.</title>
        <authorList>
            <person name="Goeker M."/>
        </authorList>
    </citation>
    <scope>NUCLEOTIDE SEQUENCE [LARGE SCALE GENOMIC DNA]</scope>
    <source>
        <strain evidence="2 3">DSM 26189</strain>
    </source>
</reference>
<sequence length="391" mass="44418">MMADIIDLNAWRHNLQMGDKGPKRNLTNTIAHLRGLQGLGSNLRFNEMTQQCEWQGKPIEDPDVVDIRLIIERANYQPQDRDVRPAIDRVCRENSYNPVTDYLRGLKWDGTHRLDRWLQILLGAPDTPFVRMVGPKVLISAVARAMQPGCKVDTIMVLEGPQGLRKSSAIAALFGEDYTAESVSLFDQHNKMVMQMMGAWCVELAEFVAVVRKEQNGVKGLISMRSDRVVLPYAKSASTHPRRCIFFGTINPDEVGYLSDSTGNRRYWPVPCTAIDLDGIREKRDQLWAEAMEAYRNGARWWLEGDENHLAEVETADRQEGDAWAPILEDKLCGRGEVTTNEALTELGIPHERKDRRAQMRAAAALKEIGFSKIKVRAGPESRPIWLWRRP</sequence>
<keyword evidence="2" id="KW-0347">Helicase</keyword>
<evidence type="ECO:0000313" key="2">
    <source>
        <dbReference type="EMBL" id="MBB3928785.1"/>
    </source>
</evidence>
<dbReference type="Pfam" id="PF05272">
    <property type="entry name" value="VapE-like_dom"/>
    <property type="match status" value="1"/>
</dbReference>
<dbReference type="AlphaFoldDB" id="A0A7W6FS69"/>
<dbReference type="InterPro" id="IPR007936">
    <property type="entry name" value="VapE-like_dom"/>
</dbReference>
<evidence type="ECO:0000259" key="1">
    <source>
        <dbReference type="Pfam" id="PF05272"/>
    </source>
</evidence>
<name>A0A7W6FS69_9SPHN</name>
<dbReference type="PANTHER" id="PTHR34985:SF1">
    <property type="entry name" value="SLR0554 PROTEIN"/>
    <property type="match status" value="1"/>
</dbReference>
<organism evidence="2 3">
    <name type="scientific">Sphingobium jiangsuense</name>
    <dbReference type="NCBI Taxonomy" id="870476"/>
    <lineage>
        <taxon>Bacteria</taxon>
        <taxon>Pseudomonadati</taxon>
        <taxon>Pseudomonadota</taxon>
        <taxon>Alphaproteobacteria</taxon>
        <taxon>Sphingomonadales</taxon>
        <taxon>Sphingomonadaceae</taxon>
        <taxon>Sphingobium</taxon>
    </lineage>
</organism>
<proteinExistence type="predicted"/>
<keyword evidence="2" id="KW-0547">Nucleotide-binding</keyword>
<gene>
    <name evidence="2" type="ORF">GGR43_004530</name>
</gene>
<comment type="caution">
    <text evidence="2">The sequence shown here is derived from an EMBL/GenBank/DDBJ whole genome shotgun (WGS) entry which is preliminary data.</text>
</comment>
<dbReference type="GO" id="GO:0004386">
    <property type="term" value="F:helicase activity"/>
    <property type="evidence" value="ECO:0007669"/>
    <property type="project" value="UniProtKB-KW"/>
</dbReference>
<dbReference type="RefSeq" id="WP_188073976.1">
    <property type="nucleotide sequence ID" value="NZ_BSPS01000156.1"/>
</dbReference>
<keyword evidence="2" id="KW-0067">ATP-binding</keyword>
<protein>
    <submittedName>
        <fullName evidence="2">Putative DNA primase/helicase</fullName>
    </submittedName>
</protein>
<keyword evidence="3" id="KW-1185">Reference proteome</keyword>
<dbReference type="EMBL" id="JACIDT010000035">
    <property type="protein sequence ID" value="MBB3928785.1"/>
    <property type="molecule type" value="Genomic_DNA"/>
</dbReference>
<dbReference type="PANTHER" id="PTHR34985">
    <property type="entry name" value="SLR0554 PROTEIN"/>
    <property type="match status" value="1"/>
</dbReference>
<keyword evidence="2" id="KW-0378">Hydrolase</keyword>
<dbReference type="Proteomes" id="UP000571950">
    <property type="component" value="Unassembled WGS sequence"/>
</dbReference>
<evidence type="ECO:0000313" key="3">
    <source>
        <dbReference type="Proteomes" id="UP000571950"/>
    </source>
</evidence>
<accession>A0A7W6FS69</accession>
<feature type="domain" description="Virulence-associated protein E-like" evidence="1">
    <location>
        <begin position="103"/>
        <end position="318"/>
    </location>
</feature>